<feature type="transmembrane region" description="Helical" evidence="5">
    <location>
        <begin position="129"/>
        <end position="148"/>
    </location>
</feature>
<feature type="transmembrane region" description="Helical" evidence="5">
    <location>
        <begin position="50"/>
        <end position="72"/>
    </location>
</feature>
<evidence type="ECO:0000313" key="8">
    <source>
        <dbReference type="Proteomes" id="UP001516023"/>
    </source>
</evidence>
<sequence>MILVWSSEGGPLQLIGLGIFVLQFIVPQLIDGPFFSIESGQNGFSVTGGLPLLWAILSVAVALMMFVGWFLWRDGEGNNHGATTGDGTASNPVDVDAETEVNNSNNVDRASTSAWDAFRSFIRNLSPHYLMLASAFILPLSMAFPILLNAGGAGIMGSSTGTIAVTILAIGAHACMAIAAYGVLREVLSGTAPYPGTRQGRRTRRRKYTVGEIADIVRKVPVEEFVSEEDIKNGECSIIRMKRILKNRGAAEAVERCLEREDLVNEILRVRKYDEACAICSEDYVEGDALRVLPCQHEYHLHCFDRWVYTFATDSRPHTEPTCPLCKYTLR</sequence>
<reference evidence="7 8" key="1">
    <citation type="journal article" date="2020" name="G3 (Bethesda)">
        <title>Improved Reference Genome for Cyclotella cryptica CCMP332, a Model for Cell Wall Morphogenesis, Salinity Adaptation, and Lipid Production in Diatoms (Bacillariophyta).</title>
        <authorList>
            <person name="Roberts W.R."/>
            <person name="Downey K.M."/>
            <person name="Ruck E.C."/>
            <person name="Traller J.C."/>
            <person name="Alverson A.J."/>
        </authorList>
    </citation>
    <scope>NUCLEOTIDE SEQUENCE [LARGE SCALE GENOMIC DNA]</scope>
    <source>
        <strain evidence="7 8">CCMP332</strain>
    </source>
</reference>
<dbReference type="Proteomes" id="UP001516023">
    <property type="component" value="Unassembled WGS sequence"/>
</dbReference>
<evidence type="ECO:0000256" key="4">
    <source>
        <dbReference type="PROSITE-ProRule" id="PRU00175"/>
    </source>
</evidence>
<evidence type="ECO:0000256" key="2">
    <source>
        <dbReference type="ARBA" id="ARBA00022771"/>
    </source>
</evidence>
<comment type="caution">
    <text evidence="7">The sequence shown here is derived from an EMBL/GenBank/DDBJ whole genome shotgun (WGS) entry which is preliminary data.</text>
</comment>
<name>A0ABD3Q4H8_9STRA</name>
<keyword evidence="1" id="KW-0479">Metal-binding</keyword>
<organism evidence="7 8">
    <name type="scientific">Cyclotella cryptica</name>
    <dbReference type="NCBI Taxonomy" id="29204"/>
    <lineage>
        <taxon>Eukaryota</taxon>
        <taxon>Sar</taxon>
        <taxon>Stramenopiles</taxon>
        <taxon>Ochrophyta</taxon>
        <taxon>Bacillariophyta</taxon>
        <taxon>Coscinodiscophyceae</taxon>
        <taxon>Thalassiosirophycidae</taxon>
        <taxon>Stephanodiscales</taxon>
        <taxon>Stephanodiscaceae</taxon>
        <taxon>Cyclotella</taxon>
    </lineage>
</organism>
<keyword evidence="8" id="KW-1185">Reference proteome</keyword>
<evidence type="ECO:0000313" key="7">
    <source>
        <dbReference type="EMBL" id="KAL3795354.1"/>
    </source>
</evidence>
<dbReference type="InterPro" id="IPR001841">
    <property type="entry name" value="Znf_RING"/>
</dbReference>
<evidence type="ECO:0000256" key="5">
    <source>
        <dbReference type="SAM" id="Phobius"/>
    </source>
</evidence>
<dbReference type="AlphaFoldDB" id="A0ABD3Q4H8"/>
<proteinExistence type="predicted"/>
<dbReference type="PANTHER" id="PTHR45931">
    <property type="entry name" value="SI:CH211-59O9.10"/>
    <property type="match status" value="1"/>
</dbReference>
<dbReference type="SUPFAM" id="SSF57850">
    <property type="entry name" value="RING/U-box"/>
    <property type="match status" value="1"/>
</dbReference>
<dbReference type="GO" id="GO:0008270">
    <property type="term" value="F:zinc ion binding"/>
    <property type="evidence" value="ECO:0007669"/>
    <property type="project" value="UniProtKB-KW"/>
</dbReference>
<feature type="transmembrane region" description="Helical" evidence="5">
    <location>
        <begin position="12"/>
        <end position="30"/>
    </location>
</feature>
<gene>
    <name evidence="7" type="ORF">HJC23_009527</name>
</gene>
<keyword evidence="2 4" id="KW-0863">Zinc-finger</keyword>
<dbReference type="PROSITE" id="PS50089">
    <property type="entry name" value="ZF_RING_2"/>
    <property type="match status" value="1"/>
</dbReference>
<keyword evidence="5" id="KW-0472">Membrane</keyword>
<dbReference type="EMBL" id="JABMIG020000072">
    <property type="protein sequence ID" value="KAL3795354.1"/>
    <property type="molecule type" value="Genomic_DNA"/>
</dbReference>
<dbReference type="InterPro" id="IPR013083">
    <property type="entry name" value="Znf_RING/FYVE/PHD"/>
</dbReference>
<keyword evidence="5" id="KW-0812">Transmembrane</keyword>
<keyword evidence="5" id="KW-1133">Transmembrane helix</keyword>
<keyword evidence="3" id="KW-0862">Zinc</keyword>
<feature type="transmembrane region" description="Helical" evidence="5">
    <location>
        <begin position="160"/>
        <end position="184"/>
    </location>
</feature>
<feature type="domain" description="RING-type" evidence="6">
    <location>
        <begin position="277"/>
        <end position="327"/>
    </location>
</feature>
<evidence type="ECO:0000256" key="3">
    <source>
        <dbReference type="ARBA" id="ARBA00022833"/>
    </source>
</evidence>
<dbReference type="PANTHER" id="PTHR45931:SF3">
    <property type="entry name" value="RING ZINC FINGER-CONTAINING PROTEIN"/>
    <property type="match status" value="1"/>
</dbReference>
<evidence type="ECO:0000256" key="1">
    <source>
        <dbReference type="ARBA" id="ARBA00022723"/>
    </source>
</evidence>
<dbReference type="Pfam" id="PF17123">
    <property type="entry name" value="zf-RING_11"/>
    <property type="match status" value="1"/>
</dbReference>
<protein>
    <recommendedName>
        <fullName evidence="6">RING-type domain-containing protein</fullName>
    </recommendedName>
</protein>
<dbReference type="InterPro" id="IPR051834">
    <property type="entry name" value="RING_finger_E3_ligase"/>
</dbReference>
<evidence type="ECO:0000259" key="6">
    <source>
        <dbReference type="PROSITE" id="PS50089"/>
    </source>
</evidence>
<accession>A0ABD3Q4H8</accession>
<dbReference type="Gene3D" id="3.30.40.10">
    <property type="entry name" value="Zinc/RING finger domain, C3HC4 (zinc finger)"/>
    <property type="match status" value="1"/>
</dbReference>
<dbReference type="SMART" id="SM00184">
    <property type="entry name" value="RING"/>
    <property type="match status" value="1"/>
</dbReference>